<name>A0AAU8CZL6_9HYPH</name>
<protein>
    <submittedName>
        <fullName evidence="1">Uncharacterized protein</fullName>
    </submittedName>
</protein>
<evidence type="ECO:0000313" key="1">
    <source>
        <dbReference type="EMBL" id="XCG52324.1"/>
    </source>
</evidence>
<dbReference type="EMBL" id="CP159256">
    <property type="protein sequence ID" value="XCG52324.1"/>
    <property type="molecule type" value="Genomic_DNA"/>
</dbReference>
<proteinExistence type="predicted"/>
<accession>A0AAU8CZL6</accession>
<gene>
    <name evidence="1" type="ORF">ABVK50_29625</name>
</gene>
<organism evidence="1">
    <name type="scientific">Mesorhizobium sp. WSM2240</name>
    <dbReference type="NCBI Taxonomy" id="3228851"/>
    <lineage>
        <taxon>Bacteria</taxon>
        <taxon>Pseudomonadati</taxon>
        <taxon>Pseudomonadota</taxon>
        <taxon>Alphaproteobacteria</taxon>
        <taxon>Hyphomicrobiales</taxon>
        <taxon>Phyllobacteriaceae</taxon>
        <taxon>Mesorhizobium</taxon>
    </lineage>
</organism>
<dbReference type="AlphaFoldDB" id="A0AAU8CZL6"/>
<keyword evidence="1" id="KW-0614">Plasmid</keyword>
<sequence>MIELVIAACLATGECKESRLIYDARDVSLMTCMIAGQPQVVRWQQEHPAWQIKRWHCGVARQHGEIL</sequence>
<geneLocation type="plasmid" evidence="1">
    <name>pMk2240A</name>
</geneLocation>
<dbReference type="RefSeq" id="WP_353646531.1">
    <property type="nucleotide sequence ID" value="NZ_CP159256.1"/>
</dbReference>
<reference evidence="1" key="1">
    <citation type="submission" date="2024-06" db="EMBL/GenBank/DDBJ databases">
        <title>Mesorhizobium karijinii sp. nov., a symbiont of the iconic Swainsona formosa from arid Australia.</title>
        <authorList>
            <person name="Hill Y.J."/>
            <person name="Watkin E.L.J."/>
            <person name="O'Hara G.W."/>
            <person name="Terpolilli J."/>
            <person name="Tye M.L."/>
            <person name="Kohlmeier M.G."/>
        </authorList>
    </citation>
    <scope>NUCLEOTIDE SEQUENCE</scope>
    <source>
        <strain evidence="1">WSM2240</strain>
        <plasmid evidence="1">pMk2240A</plasmid>
    </source>
</reference>